<dbReference type="EMBL" id="JAXCGZ010011400">
    <property type="protein sequence ID" value="KAK7074968.1"/>
    <property type="molecule type" value="Genomic_DNA"/>
</dbReference>
<evidence type="ECO:0000256" key="2">
    <source>
        <dbReference type="SAM" id="SignalP"/>
    </source>
</evidence>
<evidence type="ECO:0000313" key="4">
    <source>
        <dbReference type="Proteomes" id="UP001381693"/>
    </source>
</evidence>
<dbReference type="Proteomes" id="UP001381693">
    <property type="component" value="Unassembled WGS sequence"/>
</dbReference>
<feature type="signal peptide" evidence="2">
    <location>
        <begin position="1"/>
        <end position="15"/>
    </location>
</feature>
<gene>
    <name evidence="3" type="ORF">SK128_004899</name>
</gene>
<name>A0AAN8X6P5_HALRR</name>
<evidence type="ECO:0000313" key="3">
    <source>
        <dbReference type="EMBL" id="KAK7074968.1"/>
    </source>
</evidence>
<keyword evidence="2" id="KW-0732">Signal</keyword>
<accession>A0AAN8X6P5</accession>
<comment type="caution">
    <text evidence="3">The sequence shown here is derived from an EMBL/GenBank/DDBJ whole genome shotgun (WGS) entry which is preliminary data.</text>
</comment>
<feature type="region of interest" description="Disordered" evidence="1">
    <location>
        <begin position="28"/>
        <end position="47"/>
    </location>
</feature>
<proteinExistence type="predicted"/>
<feature type="chain" id="PRO_5043018637" evidence="2">
    <location>
        <begin position="16"/>
        <end position="397"/>
    </location>
</feature>
<protein>
    <submittedName>
        <fullName evidence="3">Uncharacterized protein</fullName>
    </submittedName>
</protein>
<organism evidence="3 4">
    <name type="scientific">Halocaridina rubra</name>
    <name type="common">Hawaiian red shrimp</name>
    <dbReference type="NCBI Taxonomy" id="373956"/>
    <lineage>
        <taxon>Eukaryota</taxon>
        <taxon>Metazoa</taxon>
        <taxon>Ecdysozoa</taxon>
        <taxon>Arthropoda</taxon>
        <taxon>Crustacea</taxon>
        <taxon>Multicrustacea</taxon>
        <taxon>Malacostraca</taxon>
        <taxon>Eumalacostraca</taxon>
        <taxon>Eucarida</taxon>
        <taxon>Decapoda</taxon>
        <taxon>Pleocyemata</taxon>
        <taxon>Caridea</taxon>
        <taxon>Atyoidea</taxon>
        <taxon>Atyidae</taxon>
        <taxon>Halocaridina</taxon>
    </lineage>
</organism>
<reference evidence="3 4" key="1">
    <citation type="submission" date="2023-11" db="EMBL/GenBank/DDBJ databases">
        <title>Halocaridina rubra genome assembly.</title>
        <authorList>
            <person name="Smith C."/>
        </authorList>
    </citation>
    <scope>NUCLEOTIDE SEQUENCE [LARGE SCALE GENOMIC DNA]</scope>
    <source>
        <strain evidence="3">EP-1</strain>
        <tissue evidence="3">Whole</tissue>
    </source>
</reference>
<evidence type="ECO:0000256" key="1">
    <source>
        <dbReference type="SAM" id="MobiDB-lite"/>
    </source>
</evidence>
<feature type="compositionally biased region" description="Low complexity" evidence="1">
    <location>
        <begin position="29"/>
        <end position="47"/>
    </location>
</feature>
<keyword evidence="4" id="KW-1185">Reference proteome</keyword>
<sequence>MKLFIILALVVAVLSAPQSLNIQDAEVVPGGIPRDSSPDGGSSAPDGTGIRVFRIPFPRFSILDLFGDDEIDTPQTRGNDTRTPDNFFTRFFGGNGFPFNTPDDSFFRVPTLFPRFPIFPSRVPIPDFPSFDIFPNITSFGDIPDGFTNSTHEVKVVNGSRVEMNKTITRTNDNGIVFTKVIFSVSPERNESSVADIPQVPPQVTTEGKEIFESSTLPDEDPRINQVQTEPYEDFGNSTKGLSRHKRWVNDNLKSAHALLSRSLVHSPLPISFVAPASTEDSHEDFESAASSRMRPIPTPLPNPPVTAGRSVINLEGDTDVNYRGPLPREENPDAEVFDVDLVREDAERYFERLPSSSSRFRPLPSNLVRSLPVRRQPVRYPVRRQPVWYQPFRHGW</sequence>
<feature type="region of interest" description="Disordered" evidence="1">
    <location>
        <begin position="287"/>
        <end position="308"/>
    </location>
</feature>
<dbReference type="AlphaFoldDB" id="A0AAN8X6P5"/>